<feature type="region of interest" description="Disordered" evidence="7">
    <location>
        <begin position="397"/>
        <end position="430"/>
    </location>
</feature>
<dbReference type="Gene3D" id="3.30.1490.110">
    <property type="match status" value="1"/>
</dbReference>
<evidence type="ECO:0000259" key="8">
    <source>
        <dbReference type="SMART" id="SM00842"/>
    </source>
</evidence>
<dbReference type="AlphaFoldDB" id="A0A4R2E446"/>
<dbReference type="RefSeq" id="WP_131840205.1">
    <property type="nucleotide sequence ID" value="NZ_SLWB01000016.1"/>
</dbReference>
<dbReference type="Proteomes" id="UP000294830">
    <property type="component" value="Unassembled WGS sequence"/>
</dbReference>
<dbReference type="PANTHER" id="PTHR32432">
    <property type="entry name" value="CELL DIVISION PROTEIN FTSA-RELATED"/>
    <property type="match status" value="1"/>
</dbReference>
<dbReference type="Pfam" id="PF14450">
    <property type="entry name" value="FtsA"/>
    <property type="match status" value="1"/>
</dbReference>
<dbReference type="HAMAP" id="MF_02033">
    <property type="entry name" value="FtsA"/>
    <property type="match status" value="1"/>
</dbReference>
<comment type="function">
    <text evidence="5 6">Cell division protein that is involved in the assembly of the Z ring. May serve as a membrane anchor for the Z ring.</text>
</comment>
<dbReference type="Pfam" id="PF02491">
    <property type="entry name" value="SHS2_FTSA"/>
    <property type="match status" value="1"/>
</dbReference>
<evidence type="ECO:0000256" key="3">
    <source>
        <dbReference type="ARBA" id="ARBA00023136"/>
    </source>
</evidence>
<dbReference type="GO" id="GO:0043093">
    <property type="term" value="P:FtsZ-dependent cytokinesis"/>
    <property type="evidence" value="ECO:0007669"/>
    <property type="project" value="UniProtKB-UniRule"/>
</dbReference>
<evidence type="ECO:0000256" key="6">
    <source>
        <dbReference type="PIRNR" id="PIRNR003101"/>
    </source>
</evidence>
<comment type="similarity">
    <text evidence="5 6">Belongs to the FtsA/MreB family.</text>
</comment>
<dbReference type="InterPro" id="IPR003494">
    <property type="entry name" value="SHS2_FtsA"/>
</dbReference>
<comment type="caution">
    <text evidence="9">The sequence shown here is derived from an EMBL/GenBank/DDBJ whole genome shotgun (WGS) entry which is preliminary data.</text>
</comment>
<comment type="subcellular location">
    <subcellularLocation>
        <location evidence="5">Cell membrane</location>
        <topology evidence="5">Peripheral membrane protein</topology>
        <orientation evidence="5">Cytoplasmic side</orientation>
    </subcellularLocation>
    <text evidence="5">Localizes to the Z ring in an FtsZ-dependent manner. Targeted to the membrane through a conserved C-terminal amphipathic helix.</text>
</comment>
<dbReference type="OrthoDB" id="9768127at2"/>
<sequence length="457" mass="49758">MTSKNDYVVAIDLGTTKIVALVGKLESNGRLKIVAHSKTESTGVKRGMVQNIDETVKAIETVVADVKNKTGLEFNEVYVGIAGQHIKGIKNRGLINLEAYDSEVSKEDVKRLIDDMYKIPLEPGDKILHVLPQSFMVDNEVGIKNPVGISGRRLEGNFHIVVGQVAAMKNIEKCIERAGLSVRDLMLEPLASARAVLTEDEMEAGVALVDIGGGTTDLAIFHEGIVRHTAVIPFGGNVVTEDIKKGCSILQRQAEQLKVQFGSAIGDAAPSDKIVTIPGISGREPKEIRFSSLAHIIQCRMEEIIDHLAYQIANSGYGDMLNAGIVITGGGSQLKDLSQLFTLHTGYDVRIGRPNINTVANTDNEMNSPMHATGIGLMLLGFEDMIKREEEEEKAKAKVVEAPAPEEHLEPTLDEIAPKPVKPMKTKSIKESSFIQKIKQNIGDLFSDDDISFDQKS</sequence>
<keyword evidence="4 5" id="KW-0131">Cell cycle</keyword>
<dbReference type="EMBL" id="SLWB01000016">
    <property type="protein sequence ID" value="TCN63038.1"/>
    <property type="molecule type" value="Genomic_DNA"/>
</dbReference>
<proteinExistence type="inferred from homology"/>
<keyword evidence="10" id="KW-1185">Reference proteome</keyword>
<accession>A0A4R2E446</accession>
<evidence type="ECO:0000256" key="7">
    <source>
        <dbReference type="SAM" id="MobiDB-lite"/>
    </source>
</evidence>
<dbReference type="CDD" id="cd24048">
    <property type="entry name" value="ASKHA_NBD_FtsA"/>
    <property type="match status" value="1"/>
</dbReference>
<dbReference type="SMART" id="SM00842">
    <property type="entry name" value="FtsA"/>
    <property type="match status" value="1"/>
</dbReference>
<dbReference type="SUPFAM" id="SSF53067">
    <property type="entry name" value="Actin-like ATPase domain"/>
    <property type="match status" value="2"/>
</dbReference>
<reference evidence="9 10" key="1">
    <citation type="submission" date="2019-03" db="EMBL/GenBank/DDBJ databases">
        <title>Genomic Encyclopedia of Archaeal and Bacterial Type Strains, Phase II (KMG-II): from individual species to whole genera.</title>
        <authorList>
            <person name="Goeker M."/>
        </authorList>
    </citation>
    <scope>NUCLEOTIDE SEQUENCE [LARGE SCALE GENOMIC DNA]</scope>
    <source>
        <strain evidence="9 10">RL-C</strain>
    </source>
</reference>
<name>A0A4R2E446_9BACT</name>
<evidence type="ECO:0000256" key="5">
    <source>
        <dbReference type="HAMAP-Rule" id="MF_02033"/>
    </source>
</evidence>
<dbReference type="PIRSF" id="PIRSF003101">
    <property type="entry name" value="FtsA"/>
    <property type="match status" value="1"/>
</dbReference>
<dbReference type="InterPro" id="IPR050696">
    <property type="entry name" value="FtsA/MreB"/>
</dbReference>
<feature type="domain" description="SHS2" evidence="8">
    <location>
        <begin position="8"/>
        <end position="196"/>
    </location>
</feature>
<dbReference type="InterPro" id="IPR020823">
    <property type="entry name" value="Cell_div_FtsA"/>
</dbReference>
<evidence type="ECO:0000313" key="9">
    <source>
        <dbReference type="EMBL" id="TCN63038.1"/>
    </source>
</evidence>
<evidence type="ECO:0000256" key="4">
    <source>
        <dbReference type="ARBA" id="ARBA00023306"/>
    </source>
</evidence>
<dbReference type="GO" id="GO:0032153">
    <property type="term" value="C:cell division site"/>
    <property type="evidence" value="ECO:0007669"/>
    <property type="project" value="UniProtKB-UniRule"/>
</dbReference>
<dbReference type="Gene3D" id="3.30.420.40">
    <property type="match status" value="2"/>
</dbReference>
<keyword evidence="2 5" id="KW-0132">Cell division</keyword>
<dbReference type="InterPro" id="IPR043129">
    <property type="entry name" value="ATPase_NBD"/>
</dbReference>
<dbReference type="NCBIfam" id="TIGR01174">
    <property type="entry name" value="ftsA"/>
    <property type="match status" value="1"/>
</dbReference>
<evidence type="ECO:0000313" key="10">
    <source>
        <dbReference type="Proteomes" id="UP000294830"/>
    </source>
</evidence>
<comment type="subunit">
    <text evidence="5">Self-interacts. Interacts with FtsZ.</text>
</comment>
<organism evidence="9 10">
    <name type="scientific">Acetobacteroides hydrogenigenes</name>
    <dbReference type="NCBI Taxonomy" id="979970"/>
    <lineage>
        <taxon>Bacteria</taxon>
        <taxon>Pseudomonadati</taxon>
        <taxon>Bacteroidota</taxon>
        <taxon>Bacteroidia</taxon>
        <taxon>Bacteroidales</taxon>
        <taxon>Rikenellaceae</taxon>
        <taxon>Acetobacteroides</taxon>
    </lineage>
</organism>
<keyword evidence="3 5" id="KW-0472">Membrane</keyword>
<evidence type="ECO:0000256" key="2">
    <source>
        <dbReference type="ARBA" id="ARBA00022618"/>
    </source>
</evidence>
<protein>
    <recommendedName>
        <fullName evidence="5 6">Cell division protein FtsA</fullName>
    </recommendedName>
</protein>
<keyword evidence="1 5" id="KW-1003">Cell membrane</keyword>
<gene>
    <name evidence="5" type="primary">ftsA</name>
    <name evidence="9" type="ORF">CLV25_11616</name>
</gene>
<dbReference type="GO" id="GO:0009898">
    <property type="term" value="C:cytoplasmic side of plasma membrane"/>
    <property type="evidence" value="ECO:0007669"/>
    <property type="project" value="UniProtKB-UniRule"/>
</dbReference>
<evidence type="ECO:0000256" key="1">
    <source>
        <dbReference type="ARBA" id="ARBA00022475"/>
    </source>
</evidence>
<dbReference type="PANTHER" id="PTHR32432:SF4">
    <property type="entry name" value="CELL DIVISION PROTEIN FTSA"/>
    <property type="match status" value="1"/>
</dbReference>
<feature type="compositionally biased region" description="Basic and acidic residues" evidence="7">
    <location>
        <begin position="397"/>
        <end position="411"/>
    </location>
</feature>